<evidence type="ECO:0000313" key="3">
    <source>
        <dbReference type="Proteomes" id="UP000268007"/>
    </source>
</evidence>
<proteinExistence type="predicted"/>
<name>A0A495J3E1_9SPHI</name>
<accession>A0A495J3E1</accession>
<evidence type="ECO:0000256" key="1">
    <source>
        <dbReference type="SAM" id="MobiDB-lite"/>
    </source>
</evidence>
<keyword evidence="3" id="KW-1185">Reference proteome</keyword>
<dbReference type="Proteomes" id="UP000268007">
    <property type="component" value="Unassembled WGS sequence"/>
</dbReference>
<evidence type="ECO:0000313" key="2">
    <source>
        <dbReference type="EMBL" id="RKR83480.1"/>
    </source>
</evidence>
<organism evidence="2 3">
    <name type="scientific">Mucilaginibacter gracilis</name>
    <dbReference type="NCBI Taxonomy" id="423350"/>
    <lineage>
        <taxon>Bacteria</taxon>
        <taxon>Pseudomonadati</taxon>
        <taxon>Bacteroidota</taxon>
        <taxon>Sphingobacteriia</taxon>
        <taxon>Sphingobacteriales</taxon>
        <taxon>Sphingobacteriaceae</taxon>
        <taxon>Mucilaginibacter</taxon>
    </lineage>
</organism>
<sequence>MAKKKAKAVSPPTPKEKQEIDGLNMPFEEVMKILANPPKDKTK</sequence>
<dbReference type="AlphaFoldDB" id="A0A495J3E1"/>
<comment type="caution">
    <text evidence="2">The sequence shown here is derived from an EMBL/GenBank/DDBJ whole genome shotgun (WGS) entry which is preliminary data.</text>
</comment>
<reference evidence="2 3" key="1">
    <citation type="submission" date="2018-10" db="EMBL/GenBank/DDBJ databases">
        <title>Genomic Encyclopedia of Archaeal and Bacterial Type Strains, Phase II (KMG-II): from individual species to whole genera.</title>
        <authorList>
            <person name="Goeker M."/>
        </authorList>
    </citation>
    <scope>NUCLEOTIDE SEQUENCE [LARGE SCALE GENOMIC DNA]</scope>
    <source>
        <strain evidence="2 3">DSM 18602</strain>
    </source>
</reference>
<dbReference type="RefSeq" id="WP_262707421.1">
    <property type="nucleotide sequence ID" value="NZ_RBKU01000001.1"/>
</dbReference>
<protein>
    <submittedName>
        <fullName evidence="2">Uncharacterized protein</fullName>
    </submittedName>
</protein>
<dbReference type="EMBL" id="RBKU01000001">
    <property type="protein sequence ID" value="RKR83480.1"/>
    <property type="molecule type" value="Genomic_DNA"/>
</dbReference>
<gene>
    <name evidence="2" type="ORF">BDD43_3689</name>
</gene>
<feature type="region of interest" description="Disordered" evidence="1">
    <location>
        <begin position="1"/>
        <end position="22"/>
    </location>
</feature>